<dbReference type="PANTHER" id="PTHR36529">
    <property type="entry name" value="SLL1095 PROTEIN"/>
    <property type="match status" value="1"/>
</dbReference>
<comment type="caution">
    <text evidence="2">The sequence shown here is derived from an EMBL/GenBank/DDBJ whole genome shotgun (WGS) entry which is preliminary data.</text>
</comment>
<feature type="signal peptide" evidence="1">
    <location>
        <begin position="1"/>
        <end position="19"/>
    </location>
</feature>
<name>A0A918AG90_9PSEU</name>
<accession>A0A918AG90</accession>
<dbReference type="Gene3D" id="3.90.550.10">
    <property type="entry name" value="Spore Coat Polysaccharide Biosynthesis Protein SpsA, Chain A"/>
    <property type="match status" value="1"/>
</dbReference>
<feature type="chain" id="PRO_5038701365" description="Glycosyltransferase involved in cell wall biogenesis" evidence="1">
    <location>
        <begin position="20"/>
        <end position="226"/>
    </location>
</feature>
<reference evidence="2" key="1">
    <citation type="journal article" date="2014" name="Int. J. Syst. Evol. Microbiol.">
        <title>Complete genome sequence of Corynebacterium casei LMG S-19264T (=DSM 44701T), isolated from a smear-ripened cheese.</title>
        <authorList>
            <consortium name="US DOE Joint Genome Institute (JGI-PGF)"/>
            <person name="Walter F."/>
            <person name="Albersmeier A."/>
            <person name="Kalinowski J."/>
            <person name="Ruckert C."/>
        </authorList>
    </citation>
    <scope>NUCLEOTIDE SEQUENCE</scope>
    <source>
        <strain evidence="2">JCM 3313</strain>
    </source>
</reference>
<dbReference type="Proteomes" id="UP000639606">
    <property type="component" value="Unassembled WGS sequence"/>
</dbReference>
<keyword evidence="1" id="KW-0732">Signal</keyword>
<dbReference type="InterPro" id="IPR029044">
    <property type="entry name" value="Nucleotide-diphossugar_trans"/>
</dbReference>
<reference evidence="2" key="2">
    <citation type="submission" date="2020-09" db="EMBL/GenBank/DDBJ databases">
        <authorList>
            <person name="Sun Q."/>
            <person name="Ohkuma M."/>
        </authorList>
    </citation>
    <scope>NUCLEOTIDE SEQUENCE</scope>
    <source>
        <strain evidence="2">JCM 3313</strain>
    </source>
</reference>
<organism evidence="2 3">
    <name type="scientific">Saccharothrix coeruleofusca</name>
    <dbReference type="NCBI Taxonomy" id="33919"/>
    <lineage>
        <taxon>Bacteria</taxon>
        <taxon>Bacillati</taxon>
        <taxon>Actinomycetota</taxon>
        <taxon>Actinomycetes</taxon>
        <taxon>Pseudonocardiales</taxon>
        <taxon>Pseudonocardiaceae</taxon>
        <taxon>Saccharothrix</taxon>
    </lineage>
</organism>
<dbReference type="AlphaFoldDB" id="A0A918AG90"/>
<protein>
    <recommendedName>
        <fullName evidence="4">Glycosyltransferase involved in cell wall biogenesis</fullName>
    </recommendedName>
</protein>
<keyword evidence="3" id="KW-1185">Reference proteome</keyword>
<dbReference type="Pfam" id="PF09837">
    <property type="entry name" value="DUF2064"/>
    <property type="match status" value="1"/>
</dbReference>
<gene>
    <name evidence="2" type="ORF">GCM10010185_00160</name>
</gene>
<dbReference type="SUPFAM" id="SSF53448">
    <property type="entry name" value="Nucleotide-diphospho-sugar transferases"/>
    <property type="match status" value="1"/>
</dbReference>
<dbReference type="EMBL" id="BMRG01000001">
    <property type="protein sequence ID" value="GGP33830.1"/>
    <property type="molecule type" value="Genomic_DNA"/>
</dbReference>
<evidence type="ECO:0000256" key="1">
    <source>
        <dbReference type="SAM" id="SignalP"/>
    </source>
</evidence>
<sequence length="226" mass="23402">MKRAAVSGVAVRASLLVVAKAPVPGAAKTRLTPPATPGQAAEIAAAALLDTLDAVLRTPGVRPVVALAGDLSAACRRAELRAALRRCLVLPQRGADFAERLANAHADTARRHGLPVLQIGMDTPQVTPELLDSSVGALAEHDAVLGPAEDGGWWALGLRDATRARALRDVPMSRNDTGVRTASALRDKGIGMLPTLSDVDTIDDALAVAGNLPGTRFAEAVREAAR</sequence>
<proteinExistence type="predicted"/>
<evidence type="ECO:0000313" key="2">
    <source>
        <dbReference type="EMBL" id="GGP33830.1"/>
    </source>
</evidence>
<dbReference type="PANTHER" id="PTHR36529:SF1">
    <property type="entry name" value="GLYCOSYLTRANSFERASE"/>
    <property type="match status" value="1"/>
</dbReference>
<evidence type="ECO:0008006" key="4">
    <source>
        <dbReference type="Google" id="ProtNLM"/>
    </source>
</evidence>
<evidence type="ECO:0000313" key="3">
    <source>
        <dbReference type="Proteomes" id="UP000639606"/>
    </source>
</evidence>
<dbReference type="InterPro" id="IPR018641">
    <property type="entry name" value="Trfase_1_rSAM/seldom-assoc"/>
</dbReference>